<reference evidence="2 4" key="3">
    <citation type="journal article" date="2018" name="Nat. Commun.">
        <title>Genomic insights into multidrug-resistance, mating and virulence in Candida auris and related emerging species.</title>
        <authorList>
            <person name="Munoz J.F."/>
            <person name="Gade L."/>
            <person name="Chow N.A."/>
            <person name="Loparev V.N."/>
            <person name="Juieng P."/>
            <person name="Berkow E.L."/>
            <person name="Farrer R.A."/>
            <person name="Litvintseva A.P."/>
            <person name="Cuomo C.A."/>
        </authorList>
    </citation>
    <scope>GENOME REANNOTATION</scope>
    <source>
        <strain evidence="2 4">B8441</strain>
    </source>
</reference>
<reference evidence="3 4" key="1">
    <citation type="journal article" date="2017" name="Clin. Infect. Dis.">
        <title>Simultaneous emergence of multidrug-resistant Candida auris on 3 continents confirmed by whole-genome sequencing and epidemiological analyses.</title>
        <authorList>
            <person name="Lockhart S.R."/>
            <person name="Etienne K.A."/>
            <person name="Vallabhaneni S."/>
            <person name="Farooqi J."/>
            <person name="Chowdhary A."/>
            <person name="Govender N.P."/>
            <person name="Colombo A.L."/>
            <person name="Calvo B."/>
            <person name="Cuomo C.A."/>
            <person name="Desjardins C.A."/>
            <person name="Berkow E.L."/>
            <person name="Castanheira M."/>
            <person name="Magobo R.E."/>
            <person name="Jabeen K."/>
            <person name="Asghar R.J."/>
            <person name="Meis J.F."/>
            <person name="Jackson B."/>
            <person name="Chiller T."/>
            <person name="Litvintseva A.P."/>
        </authorList>
    </citation>
    <scope>NUCLEOTIDE SEQUENCE [LARGE SCALE GENOMIC DNA]</scope>
    <source>
        <strain evidence="3 4">B8441</strain>
    </source>
</reference>
<accession>A0A2H1A2K2</accession>
<dbReference type="EMBL" id="PEKT02000001">
    <property type="protein sequence ID" value="PIS58671.1"/>
    <property type="molecule type" value="Genomic_DNA"/>
</dbReference>
<evidence type="ECO:0000313" key="3">
    <source>
        <dbReference type="EMBL" id="PIS58671.1"/>
    </source>
</evidence>
<dbReference type="AlphaFoldDB" id="A0A2H1A2K2"/>
<comment type="caution">
    <text evidence="3">The sequence shown here is derived from an EMBL/GenBank/DDBJ whole genome shotgun (WGS) entry which is preliminary data.</text>
</comment>
<dbReference type="VEuPathDB" id="FungiDB:CJI97_000122"/>
<reference evidence="2" key="4">
    <citation type="submission" date="2024-03" db="EMBL/GenBank/DDBJ databases">
        <title>Improved genome assembly of Candida auris strain B8441 and annotation of B11205.</title>
        <authorList>
            <person name="Cauldron N.C."/>
            <person name="Shea T."/>
            <person name="Cuomo C.A."/>
        </authorList>
    </citation>
    <scope>NUCLEOTIDE SEQUENCE</scope>
    <source>
        <strain evidence="2">B8441</strain>
    </source>
</reference>
<evidence type="ECO:0000313" key="2">
    <source>
        <dbReference type="EMBL" id="KAK8440785.1"/>
    </source>
</evidence>
<keyword evidence="1" id="KW-0732">Signal</keyword>
<protein>
    <submittedName>
        <fullName evidence="3">Uncharacterized protein</fullName>
    </submittedName>
</protein>
<name>A0A2H1A2K2_CANAR</name>
<dbReference type="VEuPathDB" id="FungiDB:CJJ09_002091"/>
<dbReference type="VEuPathDB" id="FungiDB:QG37_07764"/>
<dbReference type="VEuPathDB" id="FungiDB:B9J08_000117"/>
<accession>A0A5Q7YE73</accession>
<feature type="chain" id="PRO_5044381261" evidence="1">
    <location>
        <begin position="16"/>
        <end position="258"/>
    </location>
</feature>
<organism evidence="3">
    <name type="scientific">Candidozyma auris</name>
    <name type="common">Yeast</name>
    <name type="synonym">Candida auris</name>
    <dbReference type="NCBI Taxonomy" id="498019"/>
    <lineage>
        <taxon>Eukaryota</taxon>
        <taxon>Fungi</taxon>
        <taxon>Dikarya</taxon>
        <taxon>Ascomycota</taxon>
        <taxon>Saccharomycotina</taxon>
        <taxon>Pichiomycetes</taxon>
        <taxon>Metschnikowiaceae</taxon>
        <taxon>Candidozyma</taxon>
    </lineage>
</organism>
<evidence type="ECO:0000313" key="4">
    <source>
        <dbReference type="Proteomes" id="UP000230249"/>
    </source>
</evidence>
<gene>
    <name evidence="3" type="ORF">B9J08_000117</name>
    <name evidence="2" type="ORF">B9J08_02076</name>
</gene>
<dbReference type="Proteomes" id="UP000230249">
    <property type="component" value="Unassembled WGS sequence"/>
</dbReference>
<dbReference type="EMBL" id="PEKT03000002">
    <property type="protein sequence ID" value="KAK8440785.1"/>
    <property type="molecule type" value="Genomic_DNA"/>
</dbReference>
<reference evidence="3" key="2">
    <citation type="submission" date="2017-11" db="EMBL/GenBank/DDBJ databases">
        <title>Candida auris genome assembly and annotation.</title>
        <authorList>
            <person name="Munoz J.F."/>
            <person name="Gade L.G."/>
            <person name="Chow N.A."/>
            <person name="Litvintseva A.P."/>
            <person name="Loparev V.N."/>
            <person name="Cuomo C.A."/>
        </authorList>
    </citation>
    <scope>NUCLEOTIDE SEQUENCE</scope>
    <source>
        <strain evidence="3">B8441</strain>
    </source>
</reference>
<proteinExistence type="predicted"/>
<evidence type="ECO:0000256" key="1">
    <source>
        <dbReference type="SAM" id="SignalP"/>
    </source>
</evidence>
<keyword evidence="4" id="KW-1185">Reference proteome</keyword>
<feature type="signal peptide" evidence="1">
    <location>
        <begin position="1"/>
        <end position="15"/>
    </location>
</feature>
<sequence length="258" mass="27358">MKFSTLALFATAVLASEEFDLKIVSEFKDINGFGISPVREGAGINYFLVTKESGPKFSYHESEKRLVQHGGQVGVEAGFLQVGEAVNPAVATFNHEGILDVGHQLWACKGLDDPAGELKHHYGVAASHEPPNKSCHKINLSKGGKGHEPSHGWNKTTVTDHITVTGYTTYCPEPTTLTVTTCVEHKCGPKHITVEKPKTITITEECVVPGTPGATPPVETHPHTKPSSVAHVSSFEGGAAKQVAGAFAGVAGLIAMMI</sequence>
<dbReference type="VEuPathDB" id="FungiDB:CJJ07_000533"/>
<dbReference type="VEuPathDB" id="FungiDB:CJI96_0001553"/>